<dbReference type="Pfam" id="PF02620">
    <property type="entry name" value="YceD"/>
    <property type="match status" value="1"/>
</dbReference>
<accession>A0A0J7XSB4</accession>
<evidence type="ECO:0000313" key="1">
    <source>
        <dbReference type="EMBL" id="KMS54766.1"/>
    </source>
</evidence>
<comment type="caution">
    <text evidence="1">The sequence shown here is derived from an EMBL/GenBank/DDBJ whole genome shotgun (WGS) entry which is preliminary data.</text>
</comment>
<gene>
    <name evidence="1" type="ORF">V474_16985</name>
</gene>
<keyword evidence="2" id="KW-1185">Reference proteome</keyword>
<dbReference type="PATRIC" id="fig|1114963.3.peg.2227"/>
<proteinExistence type="predicted"/>
<evidence type="ECO:0000313" key="2">
    <source>
        <dbReference type="Proteomes" id="UP000052268"/>
    </source>
</evidence>
<name>A0A0J7XSB4_9SPHN</name>
<protein>
    <submittedName>
        <fullName evidence="1">DNA-binding protein</fullName>
    </submittedName>
</protein>
<sequence>MSDAPIPAAGPRPEFSLSLDVRQAEGKAPHLEAGEAERAAIAKRFSLVRIDRLVADLELHRQDRVVEARGRLQADFVQSCAVSAEDMDVSVDEPLYFRFVPETTIYAPDEEVELSAEDYDEIEYSGTHFDIGEAVTQSLGLAIDPFLTGPDADTARNTVMGKAEDQGPFAALKALKLDKD</sequence>
<dbReference type="InterPro" id="IPR003772">
    <property type="entry name" value="YceD"/>
</dbReference>
<dbReference type="OrthoDB" id="8443793at2"/>
<organism evidence="1 2">
    <name type="scientific">Novosphingobium barchaimii LL02</name>
    <dbReference type="NCBI Taxonomy" id="1114963"/>
    <lineage>
        <taxon>Bacteria</taxon>
        <taxon>Pseudomonadati</taxon>
        <taxon>Pseudomonadota</taxon>
        <taxon>Alphaproteobacteria</taxon>
        <taxon>Sphingomonadales</taxon>
        <taxon>Sphingomonadaceae</taxon>
        <taxon>Novosphingobium</taxon>
    </lineage>
</organism>
<dbReference type="GO" id="GO:0003677">
    <property type="term" value="F:DNA binding"/>
    <property type="evidence" value="ECO:0007669"/>
    <property type="project" value="UniProtKB-KW"/>
</dbReference>
<keyword evidence="1" id="KW-0238">DNA-binding</keyword>
<dbReference type="EMBL" id="JACU01000005">
    <property type="protein sequence ID" value="KMS54766.1"/>
    <property type="molecule type" value="Genomic_DNA"/>
</dbReference>
<dbReference type="AlphaFoldDB" id="A0A0J7XSB4"/>
<dbReference type="RefSeq" id="WP_059151525.1">
    <property type="nucleotide sequence ID" value="NZ_KQ130454.1"/>
</dbReference>
<dbReference type="Proteomes" id="UP000052268">
    <property type="component" value="Unassembled WGS sequence"/>
</dbReference>
<reference evidence="1 2" key="1">
    <citation type="journal article" date="2015" name="G3 (Bethesda)">
        <title>Insights into Ongoing Evolution of the Hexachlorocyclohexane Catabolic Pathway from Comparative Genomics of Ten Sphingomonadaceae Strains.</title>
        <authorList>
            <person name="Pearce S.L."/>
            <person name="Oakeshott J.G."/>
            <person name="Pandey G."/>
        </authorList>
    </citation>
    <scope>NUCLEOTIDE SEQUENCE [LARGE SCALE GENOMIC DNA]</scope>
    <source>
        <strain evidence="1 2">LL02</strain>
    </source>
</reference>